<dbReference type="InterPro" id="IPR002470">
    <property type="entry name" value="Peptidase_S9A"/>
</dbReference>
<dbReference type="InterPro" id="IPR023302">
    <property type="entry name" value="Pept_S9A_N"/>
</dbReference>
<dbReference type="Gene3D" id="2.130.10.120">
    <property type="entry name" value="Prolyl oligopeptidase, N-terminal domain"/>
    <property type="match status" value="1"/>
</dbReference>
<dbReference type="EMBL" id="DSMG01000199">
    <property type="protein sequence ID" value="HDX33758.1"/>
    <property type="molecule type" value="Genomic_DNA"/>
</dbReference>
<dbReference type="PANTHER" id="PTHR11757">
    <property type="entry name" value="PROTEASE FAMILY S9A OLIGOPEPTIDASE"/>
    <property type="match status" value="1"/>
</dbReference>
<accession>A0A7C1FS80</accession>
<evidence type="ECO:0000313" key="7">
    <source>
        <dbReference type="EMBL" id="HDX33758.1"/>
    </source>
</evidence>
<organism evidence="7">
    <name type="scientific">Caldilinea aerophila</name>
    <dbReference type="NCBI Taxonomy" id="133453"/>
    <lineage>
        <taxon>Bacteria</taxon>
        <taxon>Bacillati</taxon>
        <taxon>Chloroflexota</taxon>
        <taxon>Caldilineae</taxon>
        <taxon>Caldilineales</taxon>
        <taxon>Caldilineaceae</taxon>
        <taxon>Caldilinea</taxon>
    </lineage>
</organism>
<proteinExistence type="inferred from homology"/>
<dbReference type="GO" id="GO:0006508">
    <property type="term" value="P:proteolysis"/>
    <property type="evidence" value="ECO:0007669"/>
    <property type="project" value="UniProtKB-KW"/>
</dbReference>
<dbReference type="AlphaFoldDB" id="A0A7C1FS80"/>
<dbReference type="InterPro" id="IPR029058">
    <property type="entry name" value="AB_hydrolase_fold"/>
</dbReference>
<dbReference type="InterPro" id="IPR002471">
    <property type="entry name" value="Pept_S9_AS"/>
</dbReference>
<dbReference type="InterPro" id="IPR001375">
    <property type="entry name" value="Peptidase_S9_cat"/>
</dbReference>
<dbReference type="SUPFAM" id="SSF50993">
    <property type="entry name" value="Peptidase/esterase 'gauge' domain"/>
    <property type="match status" value="1"/>
</dbReference>
<evidence type="ECO:0000256" key="3">
    <source>
        <dbReference type="ARBA" id="ARBA00022801"/>
    </source>
</evidence>
<evidence type="ECO:0000256" key="2">
    <source>
        <dbReference type="ARBA" id="ARBA00022670"/>
    </source>
</evidence>
<dbReference type="PANTHER" id="PTHR11757:SF19">
    <property type="entry name" value="PROLYL ENDOPEPTIDASE-LIKE"/>
    <property type="match status" value="1"/>
</dbReference>
<dbReference type="Pfam" id="PF02897">
    <property type="entry name" value="Peptidase_S9_N"/>
    <property type="match status" value="1"/>
</dbReference>
<name>A0A7C1FS80_9CHLR</name>
<dbReference type="InterPro" id="IPR051543">
    <property type="entry name" value="Serine_Peptidase_S9A"/>
</dbReference>
<protein>
    <submittedName>
        <fullName evidence="7">S9 family peptidase</fullName>
    </submittedName>
</protein>
<feature type="domain" description="Peptidase S9A N-terminal" evidence="6">
    <location>
        <begin position="15"/>
        <end position="413"/>
    </location>
</feature>
<gene>
    <name evidence="7" type="ORF">ENQ20_20095</name>
</gene>
<reference evidence="7" key="1">
    <citation type="journal article" date="2020" name="mSystems">
        <title>Genome- and Community-Level Interaction Insights into Carbon Utilization and Element Cycling Functions of Hydrothermarchaeota in Hydrothermal Sediment.</title>
        <authorList>
            <person name="Zhou Z."/>
            <person name="Liu Y."/>
            <person name="Xu W."/>
            <person name="Pan J."/>
            <person name="Luo Z.H."/>
            <person name="Li M."/>
        </authorList>
    </citation>
    <scope>NUCLEOTIDE SEQUENCE [LARGE SCALE GENOMIC DNA]</scope>
    <source>
        <strain evidence="7">SpSt-289</strain>
    </source>
</reference>
<keyword evidence="4" id="KW-0720">Serine protease</keyword>
<evidence type="ECO:0000259" key="5">
    <source>
        <dbReference type="Pfam" id="PF00326"/>
    </source>
</evidence>
<evidence type="ECO:0000256" key="4">
    <source>
        <dbReference type="ARBA" id="ARBA00022825"/>
    </source>
</evidence>
<comment type="similarity">
    <text evidence="1">Belongs to the peptidase S9A family.</text>
</comment>
<sequence>MAFRFTAVQPPAPMRRPTQLTIHGDVRVDDYHWLRNRNDPEVIAHLTAENAYTAAVMRDTELLQEALFQEMRGRIQESDSTVPVQDGTYWYYRRTVAGLNYPIYCRRAYHLDAAEEILLDVNELAAGHAFCKVGEFAVSPDHSLLAYALDRTGNEIFTIFVKDLRTGELLPDRIEGAYYGLEWGNDNATLFYTTLDHAYRPDALWRHRLDSAQADDVLLWREPDERFFVQLYKTRSRRFIVMHLHSNMTSEARVLDADAPSAPLRLIEPRRQGHEYFVEQRGEWFYLLSNDGAQDFRVLAAPLATPGMTAWREVVPETPGILVERIEIFQNHLALFEWAEGNQRVRVLRLAPEQPEILDAHVIAFNEESYAVHPDENPTFDTTTLRLRYSSLKTPETIYAYDMEQRTLHILKQEVIRGHDPGEYETRRLWATAPDGAQVPISLVHRKGIVLDGSHPCLLYGYGAYGASTVPSFRANRLSLLERGFLFAIAHVRGGSEKGRAWYLDGKLLRKKNTFTDFIAAAETLIAQGYTSPERLTMMGRSAGGLLMGAVVNMRPDLFAGVIAEVPFVDVINTMLDPTLPLTVIEYEEWGNPANPEYYAYMRSYSPYDNIEAKAYPPLLATAGLNDPRVSYWEPAKFVAKLRSLKTDDNVVLLKTNMAAGHGGASGRYDALRETAFEYAFLLKVTGLA</sequence>
<dbReference type="Pfam" id="PF00326">
    <property type="entry name" value="Peptidase_S9"/>
    <property type="match status" value="1"/>
</dbReference>
<comment type="caution">
    <text evidence="7">The sequence shown here is derived from an EMBL/GenBank/DDBJ whole genome shotgun (WGS) entry which is preliminary data.</text>
</comment>
<dbReference type="SUPFAM" id="SSF53474">
    <property type="entry name" value="alpha/beta-Hydrolases"/>
    <property type="match status" value="1"/>
</dbReference>
<feature type="domain" description="Peptidase S9 prolyl oligopeptidase catalytic" evidence="5">
    <location>
        <begin position="471"/>
        <end position="687"/>
    </location>
</feature>
<keyword evidence="2" id="KW-0645">Protease</keyword>
<dbReference type="Gene3D" id="3.40.50.1820">
    <property type="entry name" value="alpha/beta hydrolase"/>
    <property type="match status" value="1"/>
</dbReference>
<keyword evidence="3" id="KW-0378">Hydrolase</keyword>
<evidence type="ECO:0000256" key="1">
    <source>
        <dbReference type="ARBA" id="ARBA00005228"/>
    </source>
</evidence>
<dbReference type="GO" id="GO:0004252">
    <property type="term" value="F:serine-type endopeptidase activity"/>
    <property type="evidence" value="ECO:0007669"/>
    <property type="project" value="InterPro"/>
</dbReference>
<dbReference type="FunFam" id="3.40.50.1820:FF:000005">
    <property type="entry name" value="Prolyl endopeptidase"/>
    <property type="match status" value="1"/>
</dbReference>
<dbReference type="PRINTS" id="PR00862">
    <property type="entry name" value="PROLIGOPTASE"/>
</dbReference>
<evidence type="ECO:0000259" key="6">
    <source>
        <dbReference type="Pfam" id="PF02897"/>
    </source>
</evidence>
<dbReference type="PROSITE" id="PS00708">
    <property type="entry name" value="PRO_ENDOPEP_SER"/>
    <property type="match status" value="1"/>
</dbReference>